<dbReference type="OMA" id="TALCMIM"/>
<organism evidence="7 8">
    <name type="scientific">Lucilia cuprina</name>
    <name type="common">Green bottle fly</name>
    <name type="synonym">Australian sheep blowfly</name>
    <dbReference type="NCBI Taxonomy" id="7375"/>
    <lineage>
        <taxon>Eukaryota</taxon>
        <taxon>Metazoa</taxon>
        <taxon>Ecdysozoa</taxon>
        <taxon>Arthropoda</taxon>
        <taxon>Hexapoda</taxon>
        <taxon>Insecta</taxon>
        <taxon>Pterygota</taxon>
        <taxon>Neoptera</taxon>
        <taxon>Endopterygota</taxon>
        <taxon>Diptera</taxon>
        <taxon>Brachycera</taxon>
        <taxon>Muscomorpha</taxon>
        <taxon>Oestroidea</taxon>
        <taxon>Calliphoridae</taxon>
        <taxon>Luciliinae</taxon>
        <taxon>Lucilia</taxon>
    </lineage>
</organism>
<dbReference type="PANTHER" id="PTHR31548">
    <property type="entry name" value="CLARIN"/>
    <property type="match status" value="1"/>
</dbReference>
<accession>A0A0L0CH66</accession>
<comment type="subcellular location">
    <subcellularLocation>
        <location evidence="1">Membrane</location>
        <topology evidence="1">Multi-pass membrane protein</topology>
    </subcellularLocation>
</comment>
<reference evidence="7 8" key="1">
    <citation type="journal article" date="2015" name="Nat. Commun.">
        <title>Lucilia cuprina genome unlocks parasitic fly biology to underpin future interventions.</title>
        <authorList>
            <person name="Anstead C.A."/>
            <person name="Korhonen P.K."/>
            <person name="Young N.D."/>
            <person name="Hall R.S."/>
            <person name="Jex A.R."/>
            <person name="Murali S.C."/>
            <person name="Hughes D.S."/>
            <person name="Lee S.F."/>
            <person name="Perry T."/>
            <person name="Stroehlein A.J."/>
            <person name="Ansell B.R."/>
            <person name="Breugelmans B."/>
            <person name="Hofmann A."/>
            <person name="Qu J."/>
            <person name="Dugan S."/>
            <person name="Lee S.L."/>
            <person name="Chao H."/>
            <person name="Dinh H."/>
            <person name="Han Y."/>
            <person name="Doddapaneni H.V."/>
            <person name="Worley K.C."/>
            <person name="Muzny D.M."/>
            <person name="Ioannidis P."/>
            <person name="Waterhouse R.M."/>
            <person name="Zdobnov E.M."/>
            <person name="James P.J."/>
            <person name="Bagnall N.H."/>
            <person name="Kotze A.C."/>
            <person name="Gibbs R.A."/>
            <person name="Richards S."/>
            <person name="Batterham P."/>
            <person name="Gasser R.B."/>
        </authorList>
    </citation>
    <scope>NUCLEOTIDE SEQUENCE [LARGE SCALE GENOMIC DNA]</scope>
    <source>
        <strain evidence="7 8">LS</strain>
        <tissue evidence="7">Full body</tissue>
    </source>
</reference>
<protein>
    <recommendedName>
        <fullName evidence="9">Clarin-3</fullName>
    </recommendedName>
</protein>
<dbReference type="Gene3D" id="1.20.140.150">
    <property type="match status" value="1"/>
</dbReference>
<dbReference type="GO" id="GO:0007605">
    <property type="term" value="P:sensory perception of sound"/>
    <property type="evidence" value="ECO:0007669"/>
    <property type="project" value="UniProtKB-ARBA"/>
</dbReference>
<evidence type="ECO:0000256" key="4">
    <source>
        <dbReference type="ARBA" id="ARBA00022989"/>
    </source>
</evidence>
<dbReference type="PANTHER" id="PTHR31548:SF6">
    <property type="entry name" value="AGAP002756-PA"/>
    <property type="match status" value="1"/>
</dbReference>
<dbReference type="OrthoDB" id="6432214at2759"/>
<keyword evidence="3 6" id="KW-0812">Transmembrane</keyword>
<keyword evidence="8" id="KW-1185">Reference proteome</keyword>
<evidence type="ECO:0000256" key="2">
    <source>
        <dbReference type="ARBA" id="ARBA00005787"/>
    </source>
</evidence>
<gene>
    <name evidence="7" type="ORF">FF38_12823</name>
</gene>
<feature type="transmembrane region" description="Helical" evidence="6">
    <location>
        <begin position="242"/>
        <end position="263"/>
    </location>
</feature>
<dbReference type="InterPro" id="IPR026748">
    <property type="entry name" value="Clarin"/>
</dbReference>
<evidence type="ECO:0000256" key="1">
    <source>
        <dbReference type="ARBA" id="ARBA00004141"/>
    </source>
</evidence>
<evidence type="ECO:0000313" key="8">
    <source>
        <dbReference type="Proteomes" id="UP000037069"/>
    </source>
</evidence>
<evidence type="ECO:0000256" key="5">
    <source>
        <dbReference type="ARBA" id="ARBA00023136"/>
    </source>
</evidence>
<dbReference type="GO" id="GO:0016020">
    <property type="term" value="C:membrane"/>
    <property type="evidence" value="ECO:0007669"/>
    <property type="project" value="UniProtKB-SubCell"/>
</dbReference>
<feature type="transmembrane region" description="Helical" evidence="6">
    <location>
        <begin position="7"/>
        <end position="24"/>
    </location>
</feature>
<dbReference type="EMBL" id="JRES01000409">
    <property type="protein sequence ID" value="KNC31581.1"/>
    <property type="molecule type" value="Genomic_DNA"/>
</dbReference>
<evidence type="ECO:0008006" key="9">
    <source>
        <dbReference type="Google" id="ProtNLM"/>
    </source>
</evidence>
<comment type="caution">
    <text evidence="7">The sequence shown here is derived from an EMBL/GenBank/DDBJ whole genome shotgun (WGS) entry which is preliminary data.</text>
</comment>
<dbReference type="Proteomes" id="UP000037069">
    <property type="component" value="Unassembled WGS sequence"/>
</dbReference>
<comment type="similarity">
    <text evidence="2">Belongs to the clarin family.</text>
</comment>
<sequence length="291" mass="33196">MNQQKFIVSTTVVSLLACICYIVALSTDHWLEATAVLTDRLQSNVTYGLFSGSIERHQLASTLKFSLTIVCHVDLNACMYSCQSDADHRQDELRRVIHGQDLDPCEQRRFFKSKQYVNDTSTTHSHDTTKTSSKHKNTPVQTPAYISASLYIFSVMFLCLAFAFSLTSLICSVINLKWHPVERIFNIFGLFIWNGIAIVGCFWSLAFWSALFGSQLRYNIAITDTLRQQLKFTSEGYASLGYSYYLVIVIMVLHIINLVLLLVRNYSISKQPHQVPNNITIDDTDARLEFY</sequence>
<dbReference type="STRING" id="7375.A0A0L0CH66"/>
<evidence type="ECO:0000256" key="6">
    <source>
        <dbReference type="SAM" id="Phobius"/>
    </source>
</evidence>
<name>A0A0L0CH66_LUCCU</name>
<feature type="transmembrane region" description="Helical" evidence="6">
    <location>
        <begin position="188"/>
        <end position="208"/>
    </location>
</feature>
<dbReference type="PROSITE" id="PS51257">
    <property type="entry name" value="PROKAR_LIPOPROTEIN"/>
    <property type="match status" value="1"/>
</dbReference>
<evidence type="ECO:0000313" key="7">
    <source>
        <dbReference type="EMBL" id="KNC31581.1"/>
    </source>
</evidence>
<evidence type="ECO:0000256" key="3">
    <source>
        <dbReference type="ARBA" id="ARBA00022692"/>
    </source>
</evidence>
<keyword evidence="4 6" id="KW-1133">Transmembrane helix</keyword>
<proteinExistence type="inferred from homology"/>
<dbReference type="AlphaFoldDB" id="A0A0L0CH66"/>
<keyword evidence="5 6" id="KW-0472">Membrane</keyword>
<feature type="transmembrane region" description="Helical" evidence="6">
    <location>
        <begin position="150"/>
        <end position="176"/>
    </location>
</feature>